<dbReference type="EMBL" id="QKLU01000011">
    <property type="protein sequence ID" value="PYF68980.1"/>
    <property type="molecule type" value="Genomic_DNA"/>
</dbReference>
<comment type="caution">
    <text evidence="1">The sequence shown here is derived from an EMBL/GenBank/DDBJ whole genome shotgun (WGS) entry which is preliminary data.</text>
</comment>
<dbReference type="AlphaFoldDB" id="A0A318U743"/>
<organism evidence="1 2">
    <name type="scientific">Pedobacter nutrimenti</name>
    <dbReference type="NCBI Taxonomy" id="1241337"/>
    <lineage>
        <taxon>Bacteria</taxon>
        <taxon>Pseudomonadati</taxon>
        <taxon>Bacteroidota</taxon>
        <taxon>Sphingobacteriia</taxon>
        <taxon>Sphingobacteriales</taxon>
        <taxon>Sphingobacteriaceae</taxon>
        <taxon>Pedobacter</taxon>
    </lineage>
</organism>
<reference evidence="1 2" key="1">
    <citation type="submission" date="2018-06" db="EMBL/GenBank/DDBJ databases">
        <title>Genomic Encyclopedia of Archaeal and Bacterial Type Strains, Phase II (KMG-II): from individual species to whole genera.</title>
        <authorList>
            <person name="Goeker M."/>
        </authorList>
    </citation>
    <scope>NUCLEOTIDE SEQUENCE [LARGE SCALE GENOMIC DNA]</scope>
    <source>
        <strain evidence="1 2">DSM 27372</strain>
    </source>
</reference>
<accession>A0A318U743</accession>
<gene>
    <name evidence="1" type="ORF">B0O44_111158</name>
</gene>
<dbReference type="RefSeq" id="WP_170123401.1">
    <property type="nucleotide sequence ID" value="NZ_QKLU01000011.1"/>
</dbReference>
<dbReference type="CDD" id="cd24013">
    <property type="entry name" value="ASKHA_ATPase_BT3980-like"/>
    <property type="match status" value="1"/>
</dbReference>
<sequence>MNIKNSILLLDPQFDPGTAPDCNLLLKITNDSFSYAIINQENQRLKAIFDEQECSDISQTLVNKLKNDPYLKYPFKKVKISMAATNAVDVPNELYQSADLSAYLNFFNSGHPKNIYIQKNTRYDFTSVFNLQKTLEEQLDANFKDADIYEQTAPVLMLAATLSEALVLDFTARSFTAVYVKEQQLVFKNSYEIENAEEFNYYLLFILKQLGLDASSLQLHVSGILEKEDQNYKTLEKYFMDIRFSVPQNQAMDYAILDDMPPYYYSSLLAVDLCG</sequence>
<dbReference type="Gene3D" id="3.30.420.260">
    <property type="match status" value="1"/>
</dbReference>
<proteinExistence type="predicted"/>
<evidence type="ECO:0000313" key="2">
    <source>
        <dbReference type="Proteomes" id="UP000248198"/>
    </source>
</evidence>
<keyword evidence="2" id="KW-1185">Reference proteome</keyword>
<dbReference type="Proteomes" id="UP000248198">
    <property type="component" value="Unassembled WGS sequence"/>
</dbReference>
<protein>
    <submittedName>
        <fullName evidence="1">Uncharacterized protein DUF3822</fullName>
    </submittedName>
</protein>
<dbReference type="InterPro" id="IPR024213">
    <property type="entry name" value="DUF3822"/>
</dbReference>
<name>A0A318U743_9SPHI</name>
<dbReference type="Gene3D" id="3.30.420.250">
    <property type="match status" value="1"/>
</dbReference>
<dbReference type="Pfam" id="PF12864">
    <property type="entry name" value="DUF3822"/>
    <property type="match status" value="1"/>
</dbReference>
<evidence type="ECO:0000313" key="1">
    <source>
        <dbReference type="EMBL" id="PYF68980.1"/>
    </source>
</evidence>